<dbReference type="InterPro" id="IPR036390">
    <property type="entry name" value="WH_DNA-bd_sf"/>
</dbReference>
<comment type="similarity">
    <text evidence="1">Belongs to the LysR transcriptional regulatory family.</text>
</comment>
<name>A0A838XLJ4_9ACTN</name>
<reference evidence="7 8" key="1">
    <citation type="submission" date="2020-07" db="EMBL/GenBank/DDBJ databases">
        <title>Draft genome and description of Aeromicrobium phoceense strain Marseille-Q0843 isolated from healthy skin swab.</title>
        <authorList>
            <person name="Boxberger M."/>
            <person name="La Scola B."/>
        </authorList>
    </citation>
    <scope>NUCLEOTIDE SEQUENCE [LARGE SCALE GENOMIC DNA]</scope>
    <source>
        <strain evidence="7 8">Marseille-Q0843</strain>
    </source>
</reference>
<dbReference type="Proteomes" id="UP000550354">
    <property type="component" value="Unassembled WGS sequence"/>
</dbReference>
<dbReference type="Pfam" id="PF00126">
    <property type="entry name" value="HTH_1"/>
    <property type="match status" value="1"/>
</dbReference>
<evidence type="ECO:0000259" key="6">
    <source>
        <dbReference type="PROSITE" id="PS50931"/>
    </source>
</evidence>
<gene>
    <name evidence="7" type="ORF">H1W00_14325</name>
</gene>
<dbReference type="PANTHER" id="PTHR30346">
    <property type="entry name" value="TRANSCRIPTIONAL DUAL REGULATOR HCAR-RELATED"/>
    <property type="match status" value="1"/>
</dbReference>
<feature type="domain" description="HTH lysR-type" evidence="6">
    <location>
        <begin position="1"/>
        <end position="62"/>
    </location>
</feature>
<dbReference type="Pfam" id="PF03466">
    <property type="entry name" value="LysR_substrate"/>
    <property type="match status" value="1"/>
</dbReference>
<dbReference type="Gene3D" id="1.10.10.10">
    <property type="entry name" value="Winged helix-like DNA-binding domain superfamily/Winged helix DNA-binding domain"/>
    <property type="match status" value="1"/>
</dbReference>
<feature type="transmembrane region" description="Helical" evidence="5">
    <location>
        <begin position="236"/>
        <end position="257"/>
    </location>
</feature>
<sequence length="310" mass="32672">MELMRSVSSLRVLAALDGADSFSAAADELGMSQSAVSQHVAALEQQVGLPLVQRGTRPVDVTVAGRVLAGHAAAVMARLEAAGLDLDELAGHHHRRLRVGGFPTALATFVPRALALLAIQSPDVTFTVVDDHLQGLVPRLLNRELDVALVFDDSAEHRLPGLDHGVELTSLFLDPYRLLVPRSHRLAARQGALSLADLGEETWVGGGPSSTWFQIVRGRCRAAGFEPRVGIASDDYLAVQAFVAAGLGIAVVPGLVASRRIAGVEVRALHDPAPTREVMVACPVDPFRPAAATTMVALLQRVTAGRASPG</sequence>
<dbReference type="GO" id="GO:0032993">
    <property type="term" value="C:protein-DNA complex"/>
    <property type="evidence" value="ECO:0007669"/>
    <property type="project" value="TreeGrafter"/>
</dbReference>
<keyword evidence="4" id="KW-0804">Transcription</keyword>
<protein>
    <submittedName>
        <fullName evidence="7">LysR family transcriptional regulator</fullName>
    </submittedName>
</protein>
<keyword evidence="5" id="KW-0472">Membrane</keyword>
<proteinExistence type="inferred from homology"/>
<dbReference type="SUPFAM" id="SSF46785">
    <property type="entry name" value="Winged helix' DNA-binding domain"/>
    <property type="match status" value="1"/>
</dbReference>
<dbReference type="InterPro" id="IPR005119">
    <property type="entry name" value="LysR_subst-bd"/>
</dbReference>
<keyword evidence="8" id="KW-1185">Reference proteome</keyword>
<evidence type="ECO:0000256" key="5">
    <source>
        <dbReference type="SAM" id="Phobius"/>
    </source>
</evidence>
<evidence type="ECO:0000256" key="1">
    <source>
        <dbReference type="ARBA" id="ARBA00009437"/>
    </source>
</evidence>
<dbReference type="InterPro" id="IPR000847">
    <property type="entry name" value="LysR_HTH_N"/>
</dbReference>
<evidence type="ECO:0000256" key="3">
    <source>
        <dbReference type="ARBA" id="ARBA00023125"/>
    </source>
</evidence>
<evidence type="ECO:0000313" key="8">
    <source>
        <dbReference type="Proteomes" id="UP000550354"/>
    </source>
</evidence>
<accession>A0A838XLJ4</accession>
<dbReference type="PRINTS" id="PR00039">
    <property type="entry name" value="HTHLYSR"/>
</dbReference>
<dbReference type="PROSITE" id="PS50931">
    <property type="entry name" value="HTH_LYSR"/>
    <property type="match status" value="1"/>
</dbReference>
<keyword evidence="2" id="KW-0805">Transcription regulation</keyword>
<evidence type="ECO:0000256" key="4">
    <source>
        <dbReference type="ARBA" id="ARBA00023163"/>
    </source>
</evidence>
<dbReference type="InterPro" id="IPR036388">
    <property type="entry name" value="WH-like_DNA-bd_sf"/>
</dbReference>
<keyword evidence="3" id="KW-0238">DNA-binding</keyword>
<dbReference type="AlphaFoldDB" id="A0A838XLJ4"/>
<dbReference type="SUPFAM" id="SSF53850">
    <property type="entry name" value="Periplasmic binding protein-like II"/>
    <property type="match status" value="1"/>
</dbReference>
<keyword evidence="5" id="KW-0812">Transmembrane</keyword>
<dbReference type="GO" id="GO:0003677">
    <property type="term" value="F:DNA binding"/>
    <property type="evidence" value="ECO:0007669"/>
    <property type="project" value="UniProtKB-KW"/>
</dbReference>
<dbReference type="EMBL" id="JACEOG010000002">
    <property type="protein sequence ID" value="MBA4609658.1"/>
    <property type="molecule type" value="Genomic_DNA"/>
</dbReference>
<dbReference type="Gene3D" id="3.40.190.290">
    <property type="match status" value="1"/>
</dbReference>
<organism evidence="7 8">
    <name type="scientific">Aeromicrobium phoceense</name>
    <dbReference type="NCBI Taxonomy" id="2754045"/>
    <lineage>
        <taxon>Bacteria</taxon>
        <taxon>Bacillati</taxon>
        <taxon>Actinomycetota</taxon>
        <taxon>Actinomycetes</taxon>
        <taxon>Propionibacteriales</taxon>
        <taxon>Nocardioidaceae</taxon>
        <taxon>Aeromicrobium</taxon>
    </lineage>
</organism>
<comment type="caution">
    <text evidence="7">The sequence shown here is derived from an EMBL/GenBank/DDBJ whole genome shotgun (WGS) entry which is preliminary data.</text>
</comment>
<evidence type="ECO:0000256" key="2">
    <source>
        <dbReference type="ARBA" id="ARBA00023015"/>
    </source>
</evidence>
<dbReference type="PANTHER" id="PTHR30346:SF29">
    <property type="entry name" value="LYSR SUBSTRATE-BINDING"/>
    <property type="match status" value="1"/>
</dbReference>
<keyword evidence="5" id="KW-1133">Transmembrane helix</keyword>
<evidence type="ECO:0000313" key="7">
    <source>
        <dbReference type="EMBL" id="MBA4609658.1"/>
    </source>
</evidence>
<dbReference type="GO" id="GO:0003700">
    <property type="term" value="F:DNA-binding transcription factor activity"/>
    <property type="evidence" value="ECO:0007669"/>
    <property type="project" value="InterPro"/>
</dbReference>